<dbReference type="Proteomes" id="UP000325681">
    <property type="component" value="Segment"/>
</dbReference>
<evidence type="ECO:0000313" key="3">
    <source>
        <dbReference type="Proteomes" id="UP000325681"/>
    </source>
</evidence>
<gene>
    <name evidence="2" type="primary">41</name>
    <name evidence="2" type="ORF">SEA_PRINGAR_41</name>
</gene>
<dbReference type="EMBL" id="MN428056">
    <property type="protein sequence ID" value="QFP96904.1"/>
    <property type="molecule type" value="Genomic_DNA"/>
</dbReference>
<evidence type="ECO:0000256" key="1">
    <source>
        <dbReference type="SAM" id="MobiDB-lite"/>
    </source>
</evidence>
<feature type="region of interest" description="Disordered" evidence="1">
    <location>
        <begin position="1"/>
        <end position="23"/>
    </location>
</feature>
<organism evidence="2 3">
    <name type="scientific">Mycobacterium phage Pringar</name>
    <dbReference type="NCBI Taxonomy" id="2652895"/>
    <lineage>
        <taxon>Viruses</taxon>
        <taxon>Duplodnaviria</taxon>
        <taxon>Heunggongvirae</taxon>
        <taxon>Uroviricota</taxon>
        <taxon>Caudoviricetes</taxon>
        <taxon>Marvinvirus</taxon>
        <taxon>Marvinvirus marvin</taxon>
    </lineage>
</organism>
<reference evidence="2 3" key="1">
    <citation type="submission" date="2019-09" db="EMBL/GenBank/DDBJ databases">
        <authorList>
            <person name="Tucker L.N."/>
            <person name="Bowling R."/>
            <person name="Caskey B.M."/>
            <person name="Flaherty C.J."/>
            <person name="Forbes L.G.H."/>
            <person name="Koon C.R."/>
            <person name="Madden E."/>
            <person name="Nance M.L."/>
            <person name="Rafaat E.F."/>
            <person name="Wong A.F."/>
            <person name="Phuntumart V."/>
            <person name="Xu Z."/>
            <person name="Larsen R.A."/>
            <person name="Zeilstra-Ryalls J."/>
            <person name="Gainey M.D."/>
            <person name="Garlena R.A."/>
            <person name="Russell D.A."/>
            <person name="Pope W.H."/>
            <person name="Jacobs-Sera D."/>
            <person name="Hatfull G.F."/>
        </authorList>
    </citation>
    <scope>NUCLEOTIDE SEQUENCE [LARGE SCALE GENOMIC DNA]</scope>
</reference>
<proteinExistence type="predicted"/>
<evidence type="ECO:0000313" key="2">
    <source>
        <dbReference type="EMBL" id="QFP96904.1"/>
    </source>
</evidence>
<accession>A0A5P8DD26</accession>
<protein>
    <submittedName>
        <fullName evidence="2">Head-to-tail adaptor</fullName>
    </submittedName>
</protein>
<sequence>MAWASVEDVRKILPDDEDDIPEEGPVLELVEAYLEEATDVVSSYLGFEYEGEADEDGVPDDVPPRVRRVVARVALRGFIDPAPANAQSETSTMGPFAYHVNWSREATKGDFYLTDTDELRLKPFRRSRSRAAAHVPMWGYC</sequence>
<name>A0A5P8DD26_9CAUD</name>